<feature type="domain" description="C2H2-type" evidence="4">
    <location>
        <begin position="56"/>
        <end position="75"/>
    </location>
</feature>
<evidence type="ECO:0000313" key="5">
    <source>
        <dbReference type="EMBL" id="NWY34972.1"/>
    </source>
</evidence>
<evidence type="ECO:0000256" key="3">
    <source>
        <dbReference type="SAM" id="MobiDB-lite"/>
    </source>
</evidence>
<dbReference type="Gene3D" id="3.30.160.60">
    <property type="entry name" value="Classic Zinc Finger"/>
    <property type="match status" value="1"/>
</dbReference>
<evidence type="ECO:0000313" key="6">
    <source>
        <dbReference type="Proteomes" id="UP000578259"/>
    </source>
</evidence>
<keyword evidence="2" id="KW-0863">Zinc-finger</keyword>
<dbReference type="FunFam" id="3.30.160.60:FF:000342">
    <property type="entry name" value="zinc finger protein 394"/>
    <property type="match status" value="1"/>
</dbReference>
<dbReference type="Proteomes" id="UP000578259">
    <property type="component" value="Unassembled WGS sequence"/>
</dbReference>
<keyword evidence="2" id="KW-0862">Zinc</keyword>
<sequence>GAALLKHQRSHGGSGGGGSASPKCLDCGKSRGLCQDCGRQPESSAAAAAAAPEKPYKCQECGKSFGQRSALVKHR</sequence>
<dbReference type="EMBL" id="VZSJ01034943">
    <property type="protein sequence ID" value="NWY34972.1"/>
    <property type="molecule type" value="Genomic_DNA"/>
</dbReference>
<feature type="non-terminal residue" evidence="5">
    <location>
        <position position="75"/>
    </location>
</feature>
<evidence type="ECO:0000256" key="1">
    <source>
        <dbReference type="ARBA" id="ARBA00006991"/>
    </source>
</evidence>
<dbReference type="GO" id="GO:0008270">
    <property type="term" value="F:zinc ion binding"/>
    <property type="evidence" value="ECO:0007669"/>
    <property type="project" value="UniProtKB-KW"/>
</dbReference>
<comment type="caution">
    <text evidence="5">The sequence shown here is derived from an EMBL/GenBank/DDBJ whole genome shotgun (WGS) entry which is preliminary data.</text>
</comment>
<accession>A0A7K7DQ72</accession>
<dbReference type="InterPro" id="IPR036236">
    <property type="entry name" value="Znf_C2H2_sf"/>
</dbReference>
<feature type="non-terminal residue" evidence="5">
    <location>
        <position position="1"/>
    </location>
</feature>
<evidence type="ECO:0000256" key="2">
    <source>
        <dbReference type="PROSITE-ProRule" id="PRU00042"/>
    </source>
</evidence>
<keyword evidence="6" id="KW-1185">Reference proteome</keyword>
<dbReference type="InterPro" id="IPR013087">
    <property type="entry name" value="Znf_C2H2_type"/>
</dbReference>
<name>A0A7K7DQ72_PHEME</name>
<gene>
    <name evidence="5" type="primary">Znf354a</name>
    <name evidence="5" type="ORF">PHEMEL_R14533</name>
</gene>
<dbReference type="AlphaFoldDB" id="A0A7K7DQ72"/>
<protein>
    <submittedName>
        <fullName evidence="5">Z354A protein</fullName>
    </submittedName>
</protein>
<comment type="similarity">
    <text evidence="1">Belongs to the krueppel C2H2-type zinc-finger protein family.</text>
</comment>
<organism evidence="5 6">
    <name type="scientific">Pheucticus melanocephalus</name>
    <name type="common">Black-headed grosbeak</name>
    <name type="synonym">Guiraca melanocephala</name>
    <dbReference type="NCBI Taxonomy" id="371919"/>
    <lineage>
        <taxon>Eukaryota</taxon>
        <taxon>Metazoa</taxon>
        <taxon>Chordata</taxon>
        <taxon>Craniata</taxon>
        <taxon>Vertebrata</taxon>
        <taxon>Euteleostomi</taxon>
        <taxon>Archelosauria</taxon>
        <taxon>Archosauria</taxon>
        <taxon>Dinosauria</taxon>
        <taxon>Saurischia</taxon>
        <taxon>Theropoda</taxon>
        <taxon>Coelurosauria</taxon>
        <taxon>Aves</taxon>
        <taxon>Neognathae</taxon>
        <taxon>Neoaves</taxon>
        <taxon>Telluraves</taxon>
        <taxon>Australaves</taxon>
        <taxon>Passeriformes</taxon>
        <taxon>Cardinalidae</taxon>
        <taxon>Pheucticus</taxon>
    </lineage>
</organism>
<evidence type="ECO:0000259" key="4">
    <source>
        <dbReference type="PROSITE" id="PS50157"/>
    </source>
</evidence>
<proteinExistence type="inferred from homology"/>
<keyword evidence="2" id="KW-0479">Metal-binding</keyword>
<dbReference type="Pfam" id="PF00096">
    <property type="entry name" value="zf-C2H2"/>
    <property type="match status" value="1"/>
</dbReference>
<dbReference type="SUPFAM" id="SSF57667">
    <property type="entry name" value="beta-beta-alpha zinc fingers"/>
    <property type="match status" value="1"/>
</dbReference>
<feature type="compositionally biased region" description="Basic residues" evidence="3">
    <location>
        <begin position="1"/>
        <end position="10"/>
    </location>
</feature>
<feature type="region of interest" description="Disordered" evidence="3">
    <location>
        <begin position="1"/>
        <end position="22"/>
    </location>
</feature>
<dbReference type="PROSITE" id="PS50157">
    <property type="entry name" value="ZINC_FINGER_C2H2_2"/>
    <property type="match status" value="1"/>
</dbReference>
<reference evidence="5 6" key="1">
    <citation type="submission" date="2019-09" db="EMBL/GenBank/DDBJ databases">
        <title>Bird 10,000 Genomes (B10K) Project - Family phase.</title>
        <authorList>
            <person name="Zhang G."/>
        </authorList>
    </citation>
    <scope>NUCLEOTIDE SEQUENCE [LARGE SCALE GENOMIC DNA]</scope>
    <source>
        <strain evidence="5">OUT-0018</strain>
        <tissue evidence="5">Muscle</tissue>
    </source>
</reference>